<name>A0A1V0UDG2_STRVN</name>
<evidence type="ECO:0000256" key="1">
    <source>
        <dbReference type="SAM" id="Coils"/>
    </source>
</evidence>
<proteinExistence type="predicted"/>
<dbReference type="Proteomes" id="UP000192445">
    <property type="component" value="Chromosome"/>
</dbReference>
<dbReference type="Gene3D" id="3.30.565.10">
    <property type="entry name" value="Histidine kinase-like ATPase, C-terminal domain"/>
    <property type="match status" value="1"/>
</dbReference>
<accession>A0A1V0UDG2</accession>
<dbReference type="AlphaFoldDB" id="A0A1V0UDG2"/>
<dbReference type="EMBL" id="CP020570">
    <property type="protein sequence ID" value="ARF63293.1"/>
    <property type="molecule type" value="Genomic_DNA"/>
</dbReference>
<dbReference type="SUPFAM" id="SSF55785">
    <property type="entry name" value="PYP-like sensor domain (PAS domain)"/>
    <property type="match status" value="2"/>
</dbReference>
<evidence type="ECO:0000259" key="3">
    <source>
        <dbReference type="PROSITE" id="PS50112"/>
    </source>
</evidence>
<dbReference type="NCBIfam" id="TIGR00229">
    <property type="entry name" value="sensory_box"/>
    <property type="match status" value="2"/>
</dbReference>
<dbReference type="InterPro" id="IPR036890">
    <property type="entry name" value="HATPase_C_sf"/>
</dbReference>
<dbReference type="STRING" id="1935.B1H20_19390"/>
<protein>
    <recommendedName>
        <fullName evidence="3">PAS domain-containing protein</fullName>
    </recommendedName>
</protein>
<sequence length="677" mass="70255">MTGSAVVNNPSQPAIGRPAAVLDALPDGLVLVDDNGTVVNANTMALALFETPGTSVVGRGLLDLLPEFDWRQAPGPANRPAPTPDGTGAWMRAGARRMSARRTDGSTFHAEVSVTAVPDAGTTASGTYGRSAGGHLLTLVVRDLTGGLDAEAELAEARRQTKAVLRAVAEGIVGTDADGRIVLVNPAAARMLGHRASELGGQELHSLVLHSRADGEPFPYEESPLADTLRTGRTNSVRGQTLWDREGSRLLVDMTVAPVREGDRVAGAVLTFRDRGPEQRLAHRHASELTAQAQRHGTELRRHEQRYEGLAERHRSLTAAVDGARRGHLEELRSELMTLAADNAGQLWPEAGRLLNRLATGYTRIAAVLDDLLDHQRLAAGVVELRRQPVDLAGVVREGVRRSTELLGPERARFALRSPAVQVEADPERLAVALSHLLTDVALPEGHVPADAEEEALTTVAVTRNGETVRIEVRGPYAGGDPVHQSIVSGVVGVHGGAVQWFEAPGTGGGVYVVELPVRSAAGTAEGLPHADAPSAGVVGQPSGRRRRRARHASSEADQEGRTPVGVAISTVAGTGSAAWMEPTAAAGTGTGLGTGVAAGAGPGAVTVAGAETGIGFDPAPTAVPVLTRMSARALGGRHNHGRGSGHAPCHAGGTVAEPLGARVVLWPTAEGSGRAS</sequence>
<dbReference type="Pfam" id="PF00989">
    <property type="entry name" value="PAS"/>
    <property type="match status" value="1"/>
</dbReference>
<dbReference type="InterPro" id="IPR000014">
    <property type="entry name" value="PAS"/>
</dbReference>
<dbReference type="InterPro" id="IPR035965">
    <property type="entry name" value="PAS-like_dom_sf"/>
</dbReference>
<evidence type="ECO:0000313" key="4">
    <source>
        <dbReference type="EMBL" id="ARF63293.1"/>
    </source>
</evidence>
<feature type="coiled-coil region" evidence="1">
    <location>
        <begin position="286"/>
        <end position="320"/>
    </location>
</feature>
<feature type="region of interest" description="Disordered" evidence="2">
    <location>
        <begin position="525"/>
        <end position="563"/>
    </location>
</feature>
<dbReference type="InterPro" id="IPR052155">
    <property type="entry name" value="Biofilm_reg_signaling"/>
</dbReference>
<dbReference type="PANTHER" id="PTHR44757:SF2">
    <property type="entry name" value="BIOFILM ARCHITECTURE MAINTENANCE PROTEIN MBAA"/>
    <property type="match status" value="1"/>
</dbReference>
<dbReference type="CDD" id="cd00130">
    <property type="entry name" value="PAS"/>
    <property type="match status" value="2"/>
</dbReference>
<evidence type="ECO:0000313" key="5">
    <source>
        <dbReference type="Proteomes" id="UP000192445"/>
    </source>
</evidence>
<dbReference type="SMART" id="SM00091">
    <property type="entry name" value="PAS"/>
    <property type="match status" value="2"/>
</dbReference>
<reference evidence="4 5" key="1">
    <citation type="submission" date="2017-03" db="EMBL/GenBank/DDBJ databases">
        <title>Complete Genome Sequence of a natural compounds producer, Streptomyces violaceus S21.</title>
        <authorList>
            <person name="Zhong C."/>
            <person name="Zhao Z."/>
            <person name="Fu J."/>
            <person name="Zong G."/>
            <person name="Qin R."/>
            <person name="Cao G."/>
        </authorList>
    </citation>
    <scope>NUCLEOTIDE SEQUENCE [LARGE SCALE GENOMIC DNA]</scope>
    <source>
        <strain evidence="4 5">S21</strain>
    </source>
</reference>
<feature type="domain" description="PAS" evidence="3">
    <location>
        <begin position="157"/>
        <end position="210"/>
    </location>
</feature>
<dbReference type="PANTHER" id="PTHR44757">
    <property type="entry name" value="DIGUANYLATE CYCLASE DGCP"/>
    <property type="match status" value="1"/>
</dbReference>
<dbReference type="PROSITE" id="PS50112">
    <property type="entry name" value="PAS"/>
    <property type="match status" value="1"/>
</dbReference>
<dbReference type="Gene3D" id="3.30.450.20">
    <property type="entry name" value="PAS domain"/>
    <property type="match status" value="2"/>
</dbReference>
<organism evidence="4 5">
    <name type="scientific">Streptomyces violaceoruber</name>
    <dbReference type="NCBI Taxonomy" id="1935"/>
    <lineage>
        <taxon>Bacteria</taxon>
        <taxon>Bacillati</taxon>
        <taxon>Actinomycetota</taxon>
        <taxon>Actinomycetes</taxon>
        <taxon>Kitasatosporales</taxon>
        <taxon>Streptomycetaceae</taxon>
        <taxon>Streptomyces</taxon>
        <taxon>Streptomyces violaceoruber group</taxon>
    </lineage>
</organism>
<keyword evidence="1" id="KW-0175">Coiled coil</keyword>
<gene>
    <name evidence="4" type="ORF">B1H20_19390</name>
</gene>
<dbReference type="GO" id="GO:0006355">
    <property type="term" value="P:regulation of DNA-templated transcription"/>
    <property type="evidence" value="ECO:0007669"/>
    <property type="project" value="InterPro"/>
</dbReference>
<evidence type="ECO:0000256" key="2">
    <source>
        <dbReference type="SAM" id="MobiDB-lite"/>
    </source>
</evidence>
<dbReference type="SUPFAM" id="SSF55874">
    <property type="entry name" value="ATPase domain of HSP90 chaperone/DNA topoisomerase II/histidine kinase"/>
    <property type="match status" value="1"/>
</dbReference>
<dbReference type="KEGG" id="svu:B1H20_19390"/>
<dbReference type="Pfam" id="PF13426">
    <property type="entry name" value="PAS_9"/>
    <property type="match status" value="1"/>
</dbReference>
<dbReference type="InterPro" id="IPR013767">
    <property type="entry name" value="PAS_fold"/>
</dbReference>